<name>A0AAE0ERP5_9CHLO</name>
<dbReference type="InterPro" id="IPR040911">
    <property type="entry name" value="Exostosin_GT47"/>
</dbReference>
<proteinExistence type="inferred from homology"/>
<dbReference type="GO" id="GO:0016757">
    <property type="term" value="F:glycosyltransferase activity"/>
    <property type="evidence" value="ECO:0007669"/>
    <property type="project" value="InterPro"/>
</dbReference>
<evidence type="ECO:0000256" key="1">
    <source>
        <dbReference type="ARBA" id="ARBA00004323"/>
    </source>
</evidence>
<dbReference type="Proteomes" id="UP001190700">
    <property type="component" value="Unassembled WGS sequence"/>
</dbReference>
<dbReference type="AlphaFoldDB" id="A0AAE0ERP5"/>
<evidence type="ECO:0000313" key="6">
    <source>
        <dbReference type="Proteomes" id="UP001190700"/>
    </source>
</evidence>
<gene>
    <name evidence="5" type="ORF">CYMTET_52094</name>
</gene>
<comment type="subcellular location">
    <subcellularLocation>
        <location evidence="1">Golgi apparatus membrane</location>
        <topology evidence="1">Single-pass type II membrane protein</topology>
    </subcellularLocation>
</comment>
<accession>A0AAE0ERP5</accession>
<dbReference type="Pfam" id="PF03016">
    <property type="entry name" value="Exostosin_GT47"/>
    <property type="match status" value="1"/>
</dbReference>
<keyword evidence="3" id="KW-0333">Golgi apparatus</keyword>
<dbReference type="EMBL" id="LGRX02034418">
    <property type="protein sequence ID" value="KAK3237864.1"/>
    <property type="molecule type" value="Genomic_DNA"/>
</dbReference>
<dbReference type="GO" id="GO:0000139">
    <property type="term" value="C:Golgi membrane"/>
    <property type="evidence" value="ECO:0007669"/>
    <property type="project" value="UniProtKB-SubCell"/>
</dbReference>
<dbReference type="PANTHER" id="PTHR11062:SF281">
    <property type="entry name" value="EXOSTOSIN-LIKE 2"/>
    <property type="match status" value="1"/>
</dbReference>
<feature type="domain" description="Exostosin GT47" evidence="4">
    <location>
        <begin position="87"/>
        <end position="376"/>
    </location>
</feature>
<reference evidence="5 6" key="1">
    <citation type="journal article" date="2015" name="Genome Biol. Evol.">
        <title>Comparative Genomics of a Bacterivorous Green Alga Reveals Evolutionary Causalities and Consequences of Phago-Mixotrophic Mode of Nutrition.</title>
        <authorList>
            <person name="Burns J.A."/>
            <person name="Paasch A."/>
            <person name="Narechania A."/>
            <person name="Kim E."/>
        </authorList>
    </citation>
    <scope>NUCLEOTIDE SEQUENCE [LARGE SCALE GENOMIC DNA]</scope>
    <source>
        <strain evidence="5 6">PLY_AMNH</strain>
    </source>
</reference>
<sequence length="434" mass="49398">MAFSMSLFIAVHTDPAEPIVSHPLEHAFANMTSQTSPCRQCAPCSVAEQGLQRPACPRAQEDSAKSNNNADLYTDMSAPSLAQPPPQLSLHVYDLPGKWHKRLLESHPDCATYQWAAEVKIPTLLAKHAVSQGSPEDADFHLVPFPAKCYFNHVADKSRAKMDEVFIEIIAFIRHQHPWWAKSDGRDHIFIFPSGIGASMFPAWRSHIPHSIFLVAEGDRTKDYVNTWKDIIMPGVSDSSLVKGTWKPMGKRKHLIFFRGKLHSKDTDPQGHEVKRPLELRQALARDLGKKTRGEILVTDAVTNSASYAEEMRDSVFCLCPRGGTPWTRRVFDALLTGCIPVVISDDIEFPFEDFLPYDKFTIKLSEEQVVKRQDYVESTLREIPQASLEQKLEQIREVREVFLYDKGHALNGILWQLHRKKRRFTHSSTNFWT</sequence>
<dbReference type="InterPro" id="IPR004263">
    <property type="entry name" value="Exostosin"/>
</dbReference>
<comment type="similarity">
    <text evidence="2">Belongs to the glycosyltransferase 47 family.</text>
</comment>
<evidence type="ECO:0000256" key="3">
    <source>
        <dbReference type="ARBA" id="ARBA00023034"/>
    </source>
</evidence>
<keyword evidence="6" id="KW-1185">Reference proteome</keyword>
<dbReference type="PANTHER" id="PTHR11062">
    <property type="entry name" value="EXOSTOSIN HEPARAN SULFATE GLYCOSYLTRANSFERASE -RELATED"/>
    <property type="match status" value="1"/>
</dbReference>
<comment type="caution">
    <text evidence="5">The sequence shown here is derived from an EMBL/GenBank/DDBJ whole genome shotgun (WGS) entry which is preliminary data.</text>
</comment>
<organism evidence="5 6">
    <name type="scientific">Cymbomonas tetramitiformis</name>
    <dbReference type="NCBI Taxonomy" id="36881"/>
    <lineage>
        <taxon>Eukaryota</taxon>
        <taxon>Viridiplantae</taxon>
        <taxon>Chlorophyta</taxon>
        <taxon>Pyramimonadophyceae</taxon>
        <taxon>Pyramimonadales</taxon>
        <taxon>Pyramimonadaceae</taxon>
        <taxon>Cymbomonas</taxon>
    </lineage>
</organism>
<evidence type="ECO:0000256" key="2">
    <source>
        <dbReference type="ARBA" id="ARBA00010271"/>
    </source>
</evidence>
<protein>
    <recommendedName>
        <fullName evidence="4">Exostosin GT47 domain-containing protein</fullName>
    </recommendedName>
</protein>
<evidence type="ECO:0000259" key="4">
    <source>
        <dbReference type="Pfam" id="PF03016"/>
    </source>
</evidence>
<evidence type="ECO:0000313" key="5">
    <source>
        <dbReference type="EMBL" id="KAK3237864.1"/>
    </source>
</evidence>